<organism evidence="2 3">
    <name type="scientific">Paraconiothyrium brasiliense</name>
    <dbReference type="NCBI Taxonomy" id="300254"/>
    <lineage>
        <taxon>Eukaryota</taxon>
        <taxon>Fungi</taxon>
        <taxon>Dikarya</taxon>
        <taxon>Ascomycota</taxon>
        <taxon>Pezizomycotina</taxon>
        <taxon>Dothideomycetes</taxon>
        <taxon>Pleosporomycetidae</taxon>
        <taxon>Pleosporales</taxon>
        <taxon>Massarineae</taxon>
        <taxon>Didymosphaeriaceae</taxon>
        <taxon>Paraconiothyrium</taxon>
    </lineage>
</organism>
<feature type="compositionally biased region" description="Polar residues" evidence="1">
    <location>
        <begin position="430"/>
        <end position="449"/>
    </location>
</feature>
<feature type="region of interest" description="Disordered" evidence="1">
    <location>
        <begin position="711"/>
        <end position="746"/>
    </location>
</feature>
<feature type="compositionally biased region" description="Low complexity" evidence="1">
    <location>
        <begin position="676"/>
        <end position="695"/>
    </location>
</feature>
<feature type="region of interest" description="Disordered" evidence="1">
    <location>
        <begin position="179"/>
        <end position="258"/>
    </location>
</feature>
<feature type="compositionally biased region" description="Low complexity" evidence="1">
    <location>
        <begin position="540"/>
        <end position="551"/>
    </location>
</feature>
<feature type="compositionally biased region" description="Polar residues" evidence="1">
    <location>
        <begin position="203"/>
        <end position="212"/>
    </location>
</feature>
<feature type="compositionally biased region" description="Low complexity" evidence="1">
    <location>
        <begin position="187"/>
        <end position="197"/>
    </location>
</feature>
<feature type="compositionally biased region" description="Polar residues" evidence="1">
    <location>
        <begin position="460"/>
        <end position="473"/>
    </location>
</feature>
<feature type="region of interest" description="Disordered" evidence="1">
    <location>
        <begin position="664"/>
        <end position="698"/>
    </location>
</feature>
<feature type="compositionally biased region" description="Acidic residues" evidence="1">
    <location>
        <begin position="219"/>
        <end position="237"/>
    </location>
</feature>
<feature type="compositionally biased region" description="Polar residues" evidence="1">
    <location>
        <begin position="716"/>
        <end position="746"/>
    </location>
</feature>
<gene>
    <name evidence="2" type="ORF">SLS60_003103</name>
</gene>
<protein>
    <submittedName>
        <fullName evidence="2">Uncharacterized protein</fullName>
    </submittedName>
</protein>
<keyword evidence="3" id="KW-1185">Reference proteome</keyword>
<dbReference type="Proteomes" id="UP001521785">
    <property type="component" value="Unassembled WGS sequence"/>
</dbReference>
<feature type="compositionally biased region" description="Polar residues" evidence="1">
    <location>
        <begin position="526"/>
        <end position="535"/>
    </location>
</feature>
<proteinExistence type="predicted"/>
<accession>A0ABR3RUQ7</accession>
<evidence type="ECO:0000256" key="1">
    <source>
        <dbReference type="SAM" id="MobiDB-lite"/>
    </source>
</evidence>
<evidence type="ECO:0000313" key="2">
    <source>
        <dbReference type="EMBL" id="KAL1608164.1"/>
    </source>
</evidence>
<feature type="compositionally biased region" description="Polar residues" evidence="1">
    <location>
        <begin position="552"/>
        <end position="562"/>
    </location>
</feature>
<sequence>MTGMFSGGEDAMDSYGEQYNPWAAFQGGKSMMVQAGDGLPRKSGPLLLRTFTELDMLQTDNHVATSEFDNSTSGPQHPFPDAQTNGQYAIDSAGNLLATYHQQPVPDAQLGDQYAMTSNANRRAQMHNSYATALGANPFSSYNSPSPDAQMGGQYAVSSGTNTLSAFGQRPSLYPQSGIQYATKSDSNPYSSYNNPSVDGHSNDQSTTSSDIQIKREHDDDDYVPADLVADEDVDEEAYSKQPGKKQKINKDGRMRKVRQPRGNLRRWDDNDVSRALMGVVWACGENGVVIPFDQAAKLVDQTCTAGALQQAILKIQTKLNKDGEQIPRIKMNWPKKNNIVAGTKTVIRDNGKVPRKRPTLTQATQCNITSLRALPRHGVSSNEGPENEAGYDDFLRGSNNAVDVQLQHAQLTHRPAMSQAAATMAHVAGSSTQANTQSDAQFGSSYSHSPFEMHDPQGLSMSDSHLGQSAASDSARYQHDDVGEFLSPPRYISDLRPSTPVQLHRSPVCPSPPRRPMAARHAQDHLSTGATTLEQCFIPSSGSPSLPALAQQRTSGYNQQHGPKAPANLRDRRLQQRGANDTELGPLAAFNADFEHRNASSLAQPSPSSSLRVDTTMSRNTAFPTDVMLFSSPINACLYPDTTSQDLGRFQGITPMEGLSTGCDTSFSPARKDSGAFSGDLSSSSSQGSVGSMDHSARAAHNKFQANLAAAAAERTTTSMPSGTMRASHSRQQPSQQLSVGLNTLSRPFGGSFDDALENPFSPTYLPAGGMDDLFGYSTGIDAGTGFGQH</sequence>
<reference evidence="2 3" key="1">
    <citation type="submission" date="2024-02" db="EMBL/GenBank/DDBJ databases">
        <title>De novo assembly and annotation of 12 fungi associated with fruit tree decline syndrome in Ontario, Canada.</title>
        <authorList>
            <person name="Sulman M."/>
            <person name="Ellouze W."/>
            <person name="Ilyukhin E."/>
        </authorList>
    </citation>
    <scope>NUCLEOTIDE SEQUENCE [LARGE SCALE GENOMIC DNA]</scope>
    <source>
        <strain evidence="2 3">M42-189</strain>
    </source>
</reference>
<dbReference type="EMBL" id="JAKJXO020000003">
    <property type="protein sequence ID" value="KAL1608164.1"/>
    <property type="molecule type" value="Genomic_DNA"/>
</dbReference>
<feature type="compositionally biased region" description="Polar residues" evidence="1">
    <location>
        <begin position="65"/>
        <end position="75"/>
    </location>
</feature>
<comment type="caution">
    <text evidence="2">The sequence shown here is derived from an EMBL/GenBank/DDBJ whole genome shotgun (WGS) entry which is preliminary data.</text>
</comment>
<feature type="region of interest" description="Disordered" evidence="1">
    <location>
        <begin position="497"/>
        <end position="569"/>
    </location>
</feature>
<feature type="region of interest" description="Disordered" evidence="1">
    <location>
        <begin position="65"/>
        <end position="87"/>
    </location>
</feature>
<name>A0ABR3RUQ7_9PLEO</name>
<evidence type="ECO:0000313" key="3">
    <source>
        <dbReference type="Proteomes" id="UP001521785"/>
    </source>
</evidence>
<feature type="region of interest" description="Disordered" evidence="1">
    <location>
        <begin position="423"/>
        <end position="478"/>
    </location>
</feature>